<keyword evidence="2" id="KW-0472">Membrane</keyword>
<feature type="transmembrane region" description="Helical" evidence="2">
    <location>
        <begin position="183"/>
        <end position="202"/>
    </location>
</feature>
<keyword evidence="2" id="KW-0812">Transmembrane</keyword>
<feature type="compositionally biased region" description="Acidic residues" evidence="1">
    <location>
        <begin position="292"/>
        <end position="309"/>
    </location>
</feature>
<evidence type="ECO:0000256" key="2">
    <source>
        <dbReference type="SAM" id="Phobius"/>
    </source>
</evidence>
<proteinExistence type="predicted"/>
<sequence>MYAPKCTICRNPTSGVAGREKDPTFSCARLKYESDDESEPEREYALVTGSCAGCFRKVLLLAPIQATIVRTLAVITQDASAASSTSTTAAPAVRGRFFLQMMMMVLFPVRRGHRQRHQIAIVVPVLVGEQFARLLLLPAQTLVHQQRLLRITILLEEEERKNKTKQMVKKLSSRRKIYHPTSVMFRWILTASSAAAVLLFVARVRNRTEIPFATIALLELPFAGPRFPLVVVMICSNVPRLSRRFSFSRFRSAIIAAAAASSRSRSFSRARSSRLISFDDFPSRAIETDDSRTDDEEPPTSRDADEDEEDAPLMATFASCCASITTVAPAPDEAATADDDDVAEADEAVALNGFSVTWWKSDSSII</sequence>
<evidence type="ECO:0000313" key="3">
    <source>
        <dbReference type="EnsemblMetazoa" id="AATE015641-PA.1"/>
    </source>
</evidence>
<protein>
    <submittedName>
        <fullName evidence="3">Uncharacterized protein</fullName>
    </submittedName>
</protein>
<name>A0A182JCR8_ANOAO</name>
<keyword evidence="2" id="KW-1133">Transmembrane helix</keyword>
<evidence type="ECO:0000256" key="1">
    <source>
        <dbReference type="SAM" id="MobiDB-lite"/>
    </source>
</evidence>
<dbReference type="AlphaFoldDB" id="A0A182JCR8"/>
<organism evidence="3">
    <name type="scientific">Anopheles atroparvus</name>
    <name type="common">European mosquito</name>
    <dbReference type="NCBI Taxonomy" id="41427"/>
    <lineage>
        <taxon>Eukaryota</taxon>
        <taxon>Metazoa</taxon>
        <taxon>Ecdysozoa</taxon>
        <taxon>Arthropoda</taxon>
        <taxon>Hexapoda</taxon>
        <taxon>Insecta</taxon>
        <taxon>Pterygota</taxon>
        <taxon>Neoptera</taxon>
        <taxon>Endopterygota</taxon>
        <taxon>Diptera</taxon>
        <taxon>Nematocera</taxon>
        <taxon>Culicoidea</taxon>
        <taxon>Culicidae</taxon>
        <taxon>Anophelinae</taxon>
        <taxon>Anopheles</taxon>
    </lineage>
</organism>
<reference evidence="3" key="1">
    <citation type="submission" date="2022-08" db="UniProtKB">
        <authorList>
            <consortium name="EnsemblMetazoa"/>
        </authorList>
    </citation>
    <scope>IDENTIFICATION</scope>
    <source>
        <strain evidence="3">EBRO</strain>
    </source>
</reference>
<accession>A0A182JCR8</accession>
<feature type="region of interest" description="Disordered" evidence="1">
    <location>
        <begin position="285"/>
        <end position="309"/>
    </location>
</feature>
<dbReference type="VEuPathDB" id="VectorBase:AATE015641"/>
<dbReference type="EnsemblMetazoa" id="AATE015641-RA">
    <property type="protein sequence ID" value="AATE015641-PA.1"/>
    <property type="gene ID" value="AATE015641"/>
</dbReference>